<organism evidence="2 3">
    <name type="scientific">Bacillus phage G</name>
    <dbReference type="NCBI Taxonomy" id="2884420"/>
    <lineage>
        <taxon>Viruses</taxon>
        <taxon>Duplodnaviria</taxon>
        <taxon>Heunggongvirae</taxon>
        <taxon>Uroviricota</taxon>
        <taxon>Caudoviricetes</taxon>
        <taxon>Donellivirus</taxon>
        <taxon>Donellivirus gee</taxon>
    </lineage>
</organism>
<dbReference type="Pfam" id="PF01476">
    <property type="entry name" value="LysM"/>
    <property type="match status" value="3"/>
</dbReference>
<evidence type="ECO:0000313" key="3">
    <source>
        <dbReference type="Proteomes" id="UP000009273"/>
    </source>
</evidence>
<dbReference type="EMBL" id="JN638751">
    <property type="protein sequence ID" value="AEO93445.1"/>
    <property type="molecule type" value="Genomic_DNA"/>
</dbReference>
<feature type="domain" description="LysM" evidence="1">
    <location>
        <begin position="490"/>
        <end position="539"/>
    </location>
</feature>
<dbReference type="PANTHER" id="PTHR34700:SF4">
    <property type="entry name" value="PHAGE-LIKE ELEMENT PBSX PROTEIN XKDP"/>
    <property type="match status" value="1"/>
</dbReference>
<reference evidence="2 3" key="1">
    <citation type="submission" date="2011-09" db="EMBL/GenBank/DDBJ databases">
        <authorList>
            <person name="Pope W.H."/>
            <person name="Pedulla M.L."/>
            <person name="Ford M.E."/>
            <person name="Peebles C.L."/>
            <person name="Hatfull G.H."/>
            <person name="Hendrix R.W."/>
        </authorList>
    </citation>
    <scope>NUCLEOTIDE SEQUENCE [LARGE SCALE GENOMIC DNA]</scope>
    <source>
        <strain evidence="2">G</strain>
    </source>
</reference>
<dbReference type="InterPro" id="IPR018392">
    <property type="entry name" value="LysM"/>
</dbReference>
<dbReference type="OrthoDB" id="6907at10239"/>
<dbReference type="Gene3D" id="3.10.350.10">
    <property type="entry name" value="LysM domain"/>
    <property type="match status" value="3"/>
</dbReference>
<dbReference type="Proteomes" id="UP000009273">
    <property type="component" value="Segment"/>
</dbReference>
<evidence type="ECO:0000259" key="1">
    <source>
        <dbReference type="PROSITE" id="PS51782"/>
    </source>
</evidence>
<protein>
    <submittedName>
        <fullName evidence="2">Gp185</fullName>
    </submittedName>
</protein>
<dbReference type="KEGG" id="vg:18563401"/>
<dbReference type="PANTHER" id="PTHR34700">
    <property type="entry name" value="POTASSIUM BINDING PROTEIN KBP"/>
    <property type="match status" value="1"/>
</dbReference>
<keyword evidence="3" id="KW-1185">Reference proteome</keyword>
<evidence type="ECO:0000313" key="2">
    <source>
        <dbReference type="EMBL" id="AEO93445.1"/>
    </source>
</evidence>
<proteinExistence type="predicted"/>
<accession>G3MBQ1</accession>
<dbReference type="GeneID" id="18563401"/>
<name>G3MBQ1_9CAUD</name>
<dbReference type="InterPro" id="IPR052196">
    <property type="entry name" value="Bact_Kbp"/>
</dbReference>
<gene>
    <name evidence="2" type="primary">185</name>
    <name evidence="2" type="ORF">G_185</name>
</gene>
<sequence length="840" mass="95158">MANTEIKHTVKKGDTLWDIAKKYLGDGTKWKEIYNLNKSQIKDPHWIYPGQVFIIKKGETVVPVAKPPAPKPEPAPVQSSKVDPLKLSYENRYSRTKELDSTQHDPSQMKIVDFKQDYTVVVRKKLYYAINQDDNEKYIKMFQLNNFMQIRTSNSVYGKGSASITIKGGERVVVADKDVIKEKTGGWKFETFLASWNSIMHETSGKEENGIEYNNTMKVREHKYGWAYAEKCDIEPMDEVYIFSKSRKLKNKDGSYPFKQIFFGYITAVTKSYTAGQTGPMISIQVDDHLKLLDISRVANRPALDMTTVVPGSRLDGHGFWVLEDDYRYNGINPDTLEPLSSGASFVLTNSFAGLEAHKIIKRLCIEAGIPLNKLTQRIEQTERVPFAVQIRENFGDIFSGDFEKRLTYCEKAANVLNFEFFADEEGNIVFKIPTWNIGVNRKPLNNCGQDVTYLYDVGGALHREPQKKEYETKEVTKTKTVQKTTKQAITHTVKKGDTLWDIAAKYLGKPTLWPQIYNLNKSQIKDPHWIYPGQVFTIQKEVTQSVQEQYVEKIKVEKKSEPVDNSNNPSVSKMTDKLIPVAYPWEIISFTFTDTDKEVYTAATVTADTPLISLANEGVVMAVTRAVQDPGLIAKFGVRVAPPVTTPLVGGYKGAEIYANMQIIRSLANRYTGTLQMVEESSIRVGDPIRFHIYDEIPFAEQMARDKKNANSEKNAQAVFYVDQIDRSISINGVSTMSLSLKAGRMMGMPSIYDKCTELYRPFFEKSADLPQTPEDPKVSQAGGTYKVKKGDSLWKIAVTVYGNGAKWNVIYEANRKDMKRGPLTQPDRVYEGQVLKIP</sequence>
<dbReference type="SMART" id="SM00257">
    <property type="entry name" value="LysM"/>
    <property type="match status" value="3"/>
</dbReference>
<dbReference type="RefSeq" id="YP_009015488.1">
    <property type="nucleotide sequence ID" value="NC_023719.1"/>
</dbReference>
<feature type="domain" description="LysM" evidence="1">
    <location>
        <begin position="785"/>
        <end position="839"/>
    </location>
</feature>
<dbReference type="CDD" id="cd00118">
    <property type="entry name" value="LysM"/>
    <property type="match status" value="3"/>
</dbReference>
<feature type="domain" description="LysM" evidence="1">
    <location>
        <begin position="6"/>
        <end position="55"/>
    </location>
</feature>
<dbReference type="InterPro" id="IPR036779">
    <property type="entry name" value="LysM_dom_sf"/>
</dbReference>
<dbReference type="SUPFAM" id="SSF54106">
    <property type="entry name" value="LysM domain"/>
    <property type="match status" value="3"/>
</dbReference>
<dbReference type="PROSITE" id="PS51782">
    <property type="entry name" value="LYSM"/>
    <property type="match status" value="3"/>
</dbReference>